<gene>
    <name evidence="3" type="ORF">K8N75_11835</name>
</gene>
<evidence type="ECO:0000256" key="1">
    <source>
        <dbReference type="SAM" id="Phobius"/>
    </source>
</evidence>
<keyword evidence="1" id="KW-1133">Transmembrane helix</keyword>
<protein>
    <submittedName>
        <fullName evidence="3">Zinc-ribbon domain-containing protein</fullName>
    </submittedName>
</protein>
<dbReference type="Gene3D" id="4.10.1060.50">
    <property type="match status" value="1"/>
</dbReference>
<dbReference type="AlphaFoldDB" id="A0A8T5UXT8"/>
<dbReference type="RefSeq" id="WP_223792268.1">
    <property type="nucleotide sequence ID" value="NZ_JAIOUQ010000014.1"/>
</dbReference>
<dbReference type="Pfam" id="PF13240">
    <property type="entry name" value="Zn_Ribbon_1"/>
    <property type="match status" value="1"/>
</dbReference>
<dbReference type="InterPro" id="IPR038587">
    <property type="entry name" value="Ribosomal_eL40_sf"/>
</dbReference>
<name>A0A8T5UXT8_9EURY</name>
<dbReference type="EMBL" id="JAIOUQ010000014">
    <property type="protein sequence ID" value="MBZ2166726.1"/>
    <property type="molecule type" value="Genomic_DNA"/>
</dbReference>
<reference evidence="4" key="1">
    <citation type="journal article" date="2022" name="Microbiol. Resour. Announc.">
        <title>Draft Genome Sequence of a Methanogenic Archaeon from West Spitsbergen Permafrost.</title>
        <authorList>
            <person name="Trubitsyn V."/>
            <person name="Rivkina E."/>
            <person name="Shcherbakova V."/>
        </authorList>
    </citation>
    <scope>NUCLEOTIDE SEQUENCE [LARGE SCALE GENOMIC DNA]</scope>
    <source>
        <strain evidence="4">VT</strain>
    </source>
</reference>
<dbReference type="InterPro" id="IPR026870">
    <property type="entry name" value="Zinc_ribbon_dom"/>
</dbReference>
<comment type="caution">
    <text evidence="3">The sequence shown here is derived from an EMBL/GenBank/DDBJ whole genome shotgun (WGS) entry which is preliminary data.</text>
</comment>
<evidence type="ECO:0000313" key="4">
    <source>
        <dbReference type="Proteomes" id="UP000825933"/>
    </source>
</evidence>
<feature type="domain" description="Zinc-ribbon" evidence="2">
    <location>
        <begin position="3"/>
        <end position="25"/>
    </location>
</feature>
<proteinExistence type="predicted"/>
<organism evidence="3 4">
    <name type="scientific">Methanobacterium spitsbergense</name>
    <dbReference type="NCBI Taxonomy" id="2874285"/>
    <lineage>
        <taxon>Archaea</taxon>
        <taxon>Methanobacteriati</taxon>
        <taxon>Methanobacteriota</taxon>
        <taxon>Methanomada group</taxon>
        <taxon>Methanobacteria</taxon>
        <taxon>Methanobacteriales</taxon>
        <taxon>Methanobacteriaceae</taxon>
        <taxon>Methanobacterium</taxon>
    </lineage>
</organism>
<feature type="transmembrane region" description="Helical" evidence="1">
    <location>
        <begin position="85"/>
        <end position="106"/>
    </location>
</feature>
<dbReference type="Proteomes" id="UP000825933">
    <property type="component" value="Unassembled WGS sequence"/>
</dbReference>
<feature type="transmembrane region" description="Helical" evidence="1">
    <location>
        <begin position="58"/>
        <end position="79"/>
    </location>
</feature>
<evidence type="ECO:0000259" key="2">
    <source>
        <dbReference type="Pfam" id="PF13240"/>
    </source>
</evidence>
<sequence>MVYCHKCGTKNEDDAEYCSKCGSSLKDSDDNYRDRWHRRRRDDGYPPRGECFGLPHGGLIVGLIVGILLILFGISSIYGFAFWQYIWPIIIVIIGILFVAGAIYNYSRRR</sequence>
<accession>A0A8T5UXT8</accession>
<keyword evidence="1" id="KW-0472">Membrane</keyword>
<evidence type="ECO:0000313" key="3">
    <source>
        <dbReference type="EMBL" id="MBZ2166726.1"/>
    </source>
</evidence>
<keyword evidence="1" id="KW-0812">Transmembrane</keyword>
<keyword evidence="4" id="KW-1185">Reference proteome</keyword>